<accession>A0AAN9N056</accession>
<sequence>MCASLSVTVSVCGYIYSIMMKREKRECRGRDVAAGLRRLTVLEMQCKEGVKKKSEGWGQRLFSLDLYTCVLCVHDGIQLDGWMVAEIAAL</sequence>
<evidence type="ECO:0000313" key="2">
    <source>
        <dbReference type="Proteomes" id="UP001374584"/>
    </source>
</evidence>
<reference evidence="1 2" key="1">
    <citation type="submission" date="2024-01" db="EMBL/GenBank/DDBJ databases">
        <title>The genomes of 5 underutilized Papilionoideae crops provide insights into root nodulation and disease resistanc.</title>
        <authorList>
            <person name="Jiang F."/>
        </authorList>
    </citation>
    <scope>NUCLEOTIDE SEQUENCE [LARGE SCALE GENOMIC DNA]</scope>
    <source>
        <strain evidence="1">JINMINGXINNONG_FW02</strain>
        <tissue evidence="1">Leaves</tissue>
    </source>
</reference>
<organism evidence="1 2">
    <name type="scientific">Phaseolus coccineus</name>
    <name type="common">Scarlet runner bean</name>
    <name type="synonym">Phaseolus multiflorus</name>
    <dbReference type="NCBI Taxonomy" id="3886"/>
    <lineage>
        <taxon>Eukaryota</taxon>
        <taxon>Viridiplantae</taxon>
        <taxon>Streptophyta</taxon>
        <taxon>Embryophyta</taxon>
        <taxon>Tracheophyta</taxon>
        <taxon>Spermatophyta</taxon>
        <taxon>Magnoliopsida</taxon>
        <taxon>eudicotyledons</taxon>
        <taxon>Gunneridae</taxon>
        <taxon>Pentapetalae</taxon>
        <taxon>rosids</taxon>
        <taxon>fabids</taxon>
        <taxon>Fabales</taxon>
        <taxon>Fabaceae</taxon>
        <taxon>Papilionoideae</taxon>
        <taxon>50 kb inversion clade</taxon>
        <taxon>NPAAA clade</taxon>
        <taxon>indigoferoid/millettioid clade</taxon>
        <taxon>Phaseoleae</taxon>
        <taxon>Phaseolus</taxon>
    </lineage>
</organism>
<dbReference type="EMBL" id="JAYMYR010000005">
    <property type="protein sequence ID" value="KAK7364270.1"/>
    <property type="molecule type" value="Genomic_DNA"/>
</dbReference>
<protein>
    <submittedName>
        <fullName evidence="1">Uncharacterized protein</fullName>
    </submittedName>
</protein>
<dbReference type="AlphaFoldDB" id="A0AAN9N056"/>
<proteinExistence type="predicted"/>
<keyword evidence="2" id="KW-1185">Reference proteome</keyword>
<dbReference type="Proteomes" id="UP001374584">
    <property type="component" value="Unassembled WGS sequence"/>
</dbReference>
<comment type="caution">
    <text evidence="1">The sequence shown here is derived from an EMBL/GenBank/DDBJ whole genome shotgun (WGS) entry which is preliminary data.</text>
</comment>
<name>A0AAN9N056_PHACN</name>
<evidence type="ECO:0000313" key="1">
    <source>
        <dbReference type="EMBL" id="KAK7364270.1"/>
    </source>
</evidence>
<gene>
    <name evidence="1" type="ORF">VNO80_12803</name>
</gene>